<evidence type="ECO:0000313" key="6">
    <source>
        <dbReference type="Proteomes" id="UP000886523"/>
    </source>
</evidence>
<keyword evidence="4" id="KW-0472">Membrane</keyword>
<keyword evidence="4" id="KW-0812">Transmembrane</keyword>
<dbReference type="InterPro" id="IPR011990">
    <property type="entry name" value="TPR-like_helical_dom_sf"/>
</dbReference>
<feature type="region of interest" description="Disordered" evidence="3">
    <location>
        <begin position="811"/>
        <end position="884"/>
    </location>
</feature>
<feature type="repeat" description="TPR" evidence="2">
    <location>
        <begin position="410"/>
        <end position="443"/>
    </location>
</feature>
<dbReference type="AlphaFoldDB" id="A0A9P6B5N8"/>
<keyword evidence="4" id="KW-1133">Transmembrane helix</keyword>
<dbReference type="GO" id="GO:0036503">
    <property type="term" value="P:ERAD pathway"/>
    <property type="evidence" value="ECO:0007669"/>
    <property type="project" value="TreeGrafter"/>
</dbReference>
<gene>
    <name evidence="5" type="ORF">BS47DRAFT_1359232</name>
</gene>
<dbReference type="SMART" id="SM00671">
    <property type="entry name" value="SEL1"/>
    <property type="match status" value="5"/>
</dbReference>
<dbReference type="SUPFAM" id="SSF81901">
    <property type="entry name" value="HCP-like"/>
    <property type="match status" value="2"/>
</dbReference>
<dbReference type="InterPro" id="IPR006597">
    <property type="entry name" value="Sel1-like"/>
</dbReference>
<dbReference type="OrthoDB" id="27934at2759"/>
<evidence type="ECO:0000256" key="2">
    <source>
        <dbReference type="PROSITE-ProRule" id="PRU00339"/>
    </source>
</evidence>
<dbReference type="PANTHER" id="PTHR11102:SF147">
    <property type="entry name" value="SEL1L ADAPTOR SUBUNIT OF ERAD E3 UBIQUITIN LIGASE"/>
    <property type="match status" value="1"/>
</dbReference>
<keyword evidence="2" id="KW-0802">TPR repeat</keyword>
<feature type="compositionally biased region" description="Basic and acidic residues" evidence="3">
    <location>
        <begin position="851"/>
        <end position="865"/>
    </location>
</feature>
<dbReference type="Gene3D" id="1.25.40.10">
    <property type="entry name" value="Tetratricopeptide repeat domain"/>
    <property type="match status" value="3"/>
</dbReference>
<feature type="region of interest" description="Disordered" evidence="3">
    <location>
        <begin position="711"/>
        <end position="733"/>
    </location>
</feature>
<dbReference type="InterPro" id="IPR050767">
    <property type="entry name" value="Sel1_AlgK"/>
</dbReference>
<dbReference type="EMBL" id="MU128928">
    <property type="protein sequence ID" value="KAF9517964.1"/>
    <property type="molecule type" value="Genomic_DNA"/>
</dbReference>
<evidence type="ECO:0008006" key="7">
    <source>
        <dbReference type="Google" id="ProtNLM"/>
    </source>
</evidence>
<dbReference type="PANTHER" id="PTHR11102">
    <property type="entry name" value="SEL-1-LIKE PROTEIN"/>
    <property type="match status" value="1"/>
</dbReference>
<keyword evidence="6" id="KW-1185">Reference proteome</keyword>
<organism evidence="5 6">
    <name type="scientific">Hydnum rufescens UP504</name>
    <dbReference type="NCBI Taxonomy" id="1448309"/>
    <lineage>
        <taxon>Eukaryota</taxon>
        <taxon>Fungi</taxon>
        <taxon>Dikarya</taxon>
        <taxon>Basidiomycota</taxon>
        <taxon>Agaricomycotina</taxon>
        <taxon>Agaricomycetes</taxon>
        <taxon>Cantharellales</taxon>
        <taxon>Hydnaceae</taxon>
        <taxon>Hydnum</taxon>
    </lineage>
</organism>
<accession>A0A9P6B5N8</accession>
<evidence type="ECO:0000313" key="5">
    <source>
        <dbReference type="EMBL" id="KAF9517964.1"/>
    </source>
</evidence>
<comment type="caution">
    <text evidence="5">The sequence shown here is derived from an EMBL/GenBank/DDBJ whole genome shotgun (WGS) entry which is preliminary data.</text>
</comment>
<dbReference type="Pfam" id="PF08238">
    <property type="entry name" value="Sel1"/>
    <property type="match status" value="6"/>
</dbReference>
<protein>
    <recommendedName>
        <fullName evidence="7">HCP-like protein</fullName>
    </recommendedName>
</protein>
<sequence length="884" mass="99015">MQTLQSLEPPPTNAPFTSPQSTPSFLTSLFPNAQGPIATGIRIFYRLKSHKWIPRWLSGKFDRMNDDHGWGLFRTAPKDVTGGKALKVLDLLEHAVDLGNLDAVYMLAHVSLFPPPSLPLNASRAFHYFDVHAETTGNATSQATVAFFYATGYEDVVEVDQAKALLRRDGAWLSKLGWNRGELRIVWLLWNGGRTLPRTLTHISDLDGGVYGPGASVASTGLNAYRAVIKAAKSRGTGETWDDLLEFYQFHADREEVEYAFRLGKIYYQGSIYSPPGGIASGAEGVGALPHDFMRAKFYFLKIARHVWPPQPLNSPKRNIHLTRKEGVDENTMITASAAAAYLGRMYLRGEGVKQDAKIAKIWFERGSEFNDKECHNGLGIIWRDGLVDNKVDEKTANEYFLAAASQDLAEAQVNLGKYHYNRGEYPFAIKYFEAAIRHGSPFEVFYYIASVHARRAMDPQSTPSLSAGSCGVAVSFYKLVAERGSWRTDLVGEAERLWSSGGEAEKRAAKLRWWMAAEQGLEVAQNNLAYVLDQHKSMLRLPNSEKPSNWTARLALIQWTRSAAQHDVDALVKVGDYYYHGLGVDDEPQELRWEKAAGYYLSAVDTQRSALAMWNLGWMYENGMGVNKDYHLAKRYYDMALDTNSEAYLPVLLSLVKLHIQSLWYTLSGGRNKGLTLWGIDSRDDDQWYLGKARDEFAKRWRGRKGSTASAAGTLDANQEGGALESDDPVQWAKDQKDAEIERARAEEEAYERGDFFSGDFLATGNPRRYDGDGDREDEFWETLFLVALCMAISALIFVRGRYVARAEMERRRHTERGTATPRPQATQGNRPPGGAAPEPDPQGQPPGEDDGRPHDRPRPHPIDDILPEIGLFPPGEEPPDDR</sequence>
<proteinExistence type="inferred from homology"/>
<evidence type="ECO:0000256" key="3">
    <source>
        <dbReference type="SAM" id="MobiDB-lite"/>
    </source>
</evidence>
<feature type="region of interest" description="Disordered" evidence="3">
    <location>
        <begin position="1"/>
        <end position="21"/>
    </location>
</feature>
<evidence type="ECO:0000256" key="1">
    <source>
        <dbReference type="ARBA" id="ARBA00038101"/>
    </source>
</evidence>
<dbReference type="PROSITE" id="PS50005">
    <property type="entry name" value="TPR"/>
    <property type="match status" value="1"/>
</dbReference>
<dbReference type="InterPro" id="IPR019734">
    <property type="entry name" value="TPR_rpt"/>
</dbReference>
<dbReference type="GO" id="GO:0005789">
    <property type="term" value="C:endoplasmic reticulum membrane"/>
    <property type="evidence" value="ECO:0007669"/>
    <property type="project" value="TreeGrafter"/>
</dbReference>
<dbReference type="Proteomes" id="UP000886523">
    <property type="component" value="Unassembled WGS sequence"/>
</dbReference>
<feature type="transmembrane region" description="Helical" evidence="4">
    <location>
        <begin position="785"/>
        <end position="804"/>
    </location>
</feature>
<comment type="similarity">
    <text evidence="1">Belongs to the sel-1 family.</text>
</comment>
<dbReference type="SMART" id="SM00028">
    <property type="entry name" value="TPR"/>
    <property type="match status" value="2"/>
</dbReference>
<evidence type="ECO:0000256" key="4">
    <source>
        <dbReference type="SAM" id="Phobius"/>
    </source>
</evidence>
<name>A0A9P6B5N8_9AGAM</name>
<reference evidence="5" key="1">
    <citation type="journal article" date="2020" name="Nat. Commun.">
        <title>Large-scale genome sequencing of mycorrhizal fungi provides insights into the early evolution of symbiotic traits.</title>
        <authorList>
            <person name="Miyauchi S."/>
            <person name="Kiss E."/>
            <person name="Kuo A."/>
            <person name="Drula E."/>
            <person name="Kohler A."/>
            <person name="Sanchez-Garcia M."/>
            <person name="Morin E."/>
            <person name="Andreopoulos B."/>
            <person name="Barry K.W."/>
            <person name="Bonito G."/>
            <person name="Buee M."/>
            <person name="Carver A."/>
            <person name="Chen C."/>
            <person name="Cichocki N."/>
            <person name="Clum A."/>
            <person name="Culley D."/>
            <person name="Crous P.W."/>
            <person name="Fauchery L."/>
            <person name="Girlanda M."/>
            <person name="Hayes R.D."/>
            <person name="Keri Z."/>
            <person name="LaButti K."/>
            <person name="Lipzen A."/>
            <person name="Lombard V."/>
            <person name="Magnuson J."/>
            <person name="Maillard F."/>
            <person name="Murat C."/>
            <person name="Nolan M."/>
            <person name="Ohm R.A."/>
            <person name="Pangilinan J."/>
            <person name="Pereira M.F."/>
            <person name="Perotto S."/>
            <person name="Peter M."/>
            <person name="Pfister S."/>
            <person name="Riley R."/>
            <person name="Sitrit Y."/>
            <person name="Stielow J.B."/>
            <person name="Szollosi G."/>
            <person name="Zifcakova L."/>
            <person name="Stursova M."/>
            <person name="Spatafora J.W."/>
            <person name="Tedersoo L."/>
            <person name="Vaario L.M."/>
            <person name="Yamada A."/>
            <person name="Yan M."/>
            <person name="Wang P."/>
            <person name="Xu J."/>
            <person name="Bruns T."/>
            <person name="Baldrian P."/>
            <person name="Vilgalys R."/>
            <person name="Dunand C."/>
            <person name="Henrissat B."/>
            <person name="Grigoriev I.V."/>
            <person name="Hibbett D."/>
            <person name="Nagy L.G."/>
            <person name="Martin F.M."/>
        </authorList>
    </citation>
    <scope>NUCLEOTIDE SEQUENCE</scope>
    <source>
        <strain evidence="5">UP504</strain>
    </source>
</reference>